<evidence type="ECO:0000313" key="3">
    <source>
        <dbReference type="EMBL" id="KZV97491.1"/>
    </source>
</evidence>
<dbReference type="STRING" id="1314781.A0A165L811"/>
<keyword evidence="2" id="KW-0472">Membrane</keyword>
<keyword evidence="2" id="KW-0812">Transmembrane</keyword>
<dbReference type="EMBL" id="KV425930">
    <property type="protein sequence ID" value="KZV97491.1"/>
    <property type="molecule type" value="Genomic_DNA"/>
</dbReference>
<proteinExistence type="predicted"/>
<dbReference type="AlphaFoldDB" id="A0A165L811"/>
<keyword evidence="2" id="KW-1133">Transmembrane helix</keyword>
<organism evidence="3 4">
    <name type="scientific">Exidia glandulosa HHB12029</name>
    <dbReference type="NCBI Taxonomy" id="1314781"/>
    <lineage>
        <taxon>Eukaryota</taxon>
        <taxon>Fungi</taxon>
        <taxon>Dikarya</taxon>
        <taxon>Basidiomycota</taxon>
        <taxon>Agaricomycotina</taxon>
        <taxon>Agaricomycetes</taxon>
        <taxon>Auriculariales</taxon>
        <taxon>Exidiaceae</taxon>
        <taxon>Exidia</taxon>
    </lineage>
</organism>
<feature type="compositionally biased region" description="Low complexity" evidence="1">
    <location>
        <begin position="161"/>
        <end position="182"/>
    </location>
</feature>
<gene>
    <name evidence="3" type="ORF">EXIGLDRAFT_730708</name>
</gene>
<dbReference type="InParanoid" id="A0A165L811"/>
<protein>
    <submittedName>
        <fullName evidence="3">Uncharacterized protein</fullName>
    </submittedName>
</protein>
<feature type="compositionally biased region" description="Pro residues" evidence="1">
    <location>
        <begin position="433"/>
        <end position="443"/>
    </location>
</feature>
<feature type="compositionally biased region" description="Polar residues" evidence="1">
    <location>
        <begin position="189"/>
        <end position="204"/>
    </location>
</feature>
<name>A0A165L811_EXIGL</name>
<feature type="compositionally biased region" description="Pro residues" evidence="1">
    <location>
        <begin position="372"/>
        <end position="385"/>
    </location>
</feature>
<evidence type="ECO:0000313" key="4">
    <source>
        <dbReference type="Proteomes" id="UP000077266"/>
    </source>
</evidence>
<accession>A0A165L811</accession>
<feature type="region of interest" description="Disordered" evidence="1">
    <location>
        <begin position="154"/>
        <end position="212"/>
    </location>
</feature>
<keyword evidence="4" id="KW-1185">Reference proteome</keyword>
<feature type="region of interest" description="Disordered" evidence="1">
    <location>
        <begin position="354"/>
        <end position="443"/>
    </location>
</feature>
<feature type="transmembrane region" description="Helical" evidence="2">
    <location>
        <begin position="218"/>
        <end position="239"/>
    </location>
</feature>
<dbReference type="Proteomes" id="UP000077266">
    <property type="component" value="Unassembled WGS sequence"/>
</dbReference>
<evidence type="ECO:0000256" key="1">
    <source>
        <dbReference type="SAM" id="MobiDB-lite"/>
    </source>
</evidence>
<evidence type="ECO:0000256" key="2">
    <source>
        <dbReference type="SAM" id="Phobius"/>
    </source>
</evidence>
<reference evidence="3 4" key="1">
    <citation type="journal article" date="2016" name="Mol. Biol. Evol.">
        <title>Comparative Genomics of Early-Diverging Mushroom-Forming Fungi Provides Insights into the Origins of Lignocellulose Decay Capabilities.</title>
        <authorList>
            <person name="Nagy L.G."/>
            <person name="Riley R."/>
            <person name="Tritt A."/>
            <person name="Adam C."/>
            <person name="Daum C."/>
            <person name="Floudas D."/>
            <person name="Sun H."/>
            <person name="Yadav J.S."/>
            <person name="Pangilinan J."/>
            <person name="Larsson K.H."/>
            <person name="Matsuura K."/>
            <person name="Barry K."/>
            <person name="Labutti K."/>
            <person name="Kuo R."/>
            <person name="Ohm R.A."/>
            <person name="Bhattacharya S.S."/>
            <person name="Shirouzu T."/>
            <person name="Yoshinaga Y."/>
            <person name="Martin F.M."/>
            <person name="Grigoriev I.V."/>
            <person name="Hibbett D.S."/>
        </authorList>
    </citation>
    <scope>NUCLEOTIDE SEQUENCE [LARGE SCALE GENOMIC DNA]</scope>
    <source>
        <strain evidence="3 4">HHB12029</strain>
    </source>
</reference>
<dbReference type="OrthoDB" id="2758521at2759"/>
<sequence length="443" mass="46857">MSANVTVDDSDSSIIYSAGWQVQGCPGCKAVPSPTEMLQVYGGTYHDATVNPDGEPVNAVFSFNGTAVYVYGWSASSSTVAPEVANQDMTFLLDFEDKGDFKRNARPENDFSVLYFKQENLAPGSHTLTMISNPGSLALLDYIVFTEVPGEDTLQTHRESSNPLEASPSSSPSLAGLPPTSATDAINAATGTGTENVSQPSGSPGAQTQQSGSVSSGVVAGILIPLFLVIVGAVAFILWRRRRRQQRAKAANMSSRTFLIDDEPDMIYAPNAPGAPLSRYGTASPVPHTPTFARPFLDPGTSAYYDPREVPLGPPLILAPPPAARSSPLRVNTALYSPVQRVPTPREMPLPLGPPTEISEQTYPDTIDVPVAAPPPLPPIPPQAPSPVLASPVSRGRQSMRRLVVYNAPSDISASDENGGAPTSGGPVRRRPSPPPPVPTVRR</sequence>